<dbReference type="AlphaFoldDB" id="A0A5C8PEW4"/>
<evidence type="ECO:0000256" key="3">
    <source>
        <dbReference type="ARBA" id="ARBA00023082"/>
    </source>
</evidence>
<gene>
    <name evidence="9" type="ORF">FHP25_27865</name>
</gene>
<evidence type="ECO:0000259" key="8">
    <source>
        <dbReference type="Pfam" id="PF08281"/>
    </source>
</evidence>
<dbReference type="PANTHER" id="PTHR43133">
    <property type="entry name" value="RNA POLYMERASE ECF-TYPE SIGMA FACTO"/>
    <property type="match status" value="1"/>
</dbReference>
<dbReference type="SUPFAM" id="SSF88946">
    <property type="entry name" value="Sigma2 domain of RNA polymerase sigma factors"/>
    <property type="match status" value="1"/>
</dbReference>
<dbReference type="InterPro" id="IPR000838">
    <property type="entry name" value="RNA_pol_sigma70_ECF_CS"/>
</dbReference>
<comment type="similarity">
    <text evidence="1 6">Belongs to the sigma-70 factor family. ECF subfamily.</text>
</comment>
<evidence type="ECO:0000313" key="9">
    <source>
        <dbReference type="EMBL" id="TXL71863.1"/>
    </source>
</evidence>
<dbReference type="GO" id="GO:0016987">
    <property type="term" value="F:sigma factor activity"/>
    <property type="evidence" value="ECO:0007669"/>
    <property type="project" value="UniProtKB-KW"/>
</dbReference>
<dbReference type="OrthoDB" id="9803470at2"/>
<dbReference type="Pfam" id="PF04542">
    <property type="entry name" value="Sigma70_r2"/>
    <property type="match status" value="1"/>
</dbReference>
<name>A0A5C8PEW4_9HYPH</name>
<organism evidence="9 10">
    <name type="scientific">Vineibacter terrae</name>
    <dbReference type="NCBI Taxonomy" id="2586908"/>
    <lineage>
        <taxon>Bacteria</taxon>
        <taxon>Pseudomonadati</taxon>
        <taxon>Pseudomonadota</taxon>
        <taxon>Alphaproteobacteria</taxon>
        <taxon>Hyphomicrobiales</taxon>
        <taxon>Vineibacter</taxon>
    </lineage>
</organism>
<dbReference type="InterPro" id="IPR007627">
    <property type="entry name" value="RNA_pol_sigma70_r2"/>
</dbReference>
<proteinExistence type="inferred from homology"/>
<sequence>MSRVAGMTDTARAQRFAALALPHLDAAYGFARRLTRNDSEAQDVAQEAFLRAWRYFETFHGQDARPWLLTIVRNTFMSLRRARGAPMAGLEDADVALDEALAGTEALAAPPVTPEKALLAADAKRSVMAALDALPVAAREVLVLRELEELSYKHIATILDVPIGTVMSRLARARAALAAEIRRRAEDD</sequence>
<dbReference type="InterPro" id="IPR039425">
    <property type="entry name" value="RNA_pol_sigma-70-like"/>
</dbReference>
<dbReference type="Gene3D" id="1.10.1740.10">
    <property type="match status" value="1"/>
</dbReference>
<keyword evidence="4 6" id="KW-0238">DNA-binding</keyword>
<dbReference type="InterPro" id="IPR014284">
    <property type="entry name" value="RNA_pol_sigma-70_dom"/>
</dbReference>
<reference evidence="9 10" key="1">
    <citation type="submission" date="2019-06" db="EMBL/GenBank/DDBJ databases">
        <title>New taxonomy in bacterial strain CC-CFT640, isolated from vineyard.</title>
        <authorList>
            <person name="Lin S.-Y."/>
            <person name="Tsai C.-F."/>
            <person name="Young C.-C."/>
        </authorList>
    </citation>
    <scope>NUCLEOTIDE SEQUENCE [LARGE SCALE GENOMIC DNA]</scope>
    <source>
        <strain evidence="9 10">CC-CFT640</strain>
    </source>
</reference>
<comment type="caution">
    <text evidence="9">The sequence shown here is derived from an EMBL/GenBank/DDBJ whole genome shotgun (WGS) entry which is preliminary data.</text>
</comment>
<evidence type="ECO:0000313" key="10">
    <source>
        <dbReference type="Proteomes" id="UP000321638"/>
    </source>
</evidence>
<dbReference type="InterPro" id="IPR013325">
    <property type="entry name" value="RNA_pol_sigma_r2"/>
</dbReference>
<dbReference type="Pfam" id="PF08281">
    <property type="entry name" value="Sigma70_r4_2"/>
    <property type="match status" value="1"/>
</dbReference>
<dbReference type="SUPFAM" id="SSF88659">
    <property type="entry name" value="Sigma3 and sigma4 domains of RNA polymerase sigma factors"/>
    <property type="match status" value="1"/>
</dbReference>
<accession>A0A5C8PEW4</accession>
<keyword evidence="5 6" id="KW-0804">Transcription</keyword>
<dbReference type="Proteomes" id="UP000321638">
    <property type="component" value="Unassembled WGS sequence"/>
</dbReference>
<dbReference type="GO" id="GO:0006352">
    <property type="term" value="P:DNA-templated transcription initiation"/>
    <property type="evidence" value="ECO:0007669"/>
    <property type="project" value="InterPro"/>
</dbReference>
<dbReference type="InterPro" id="IPR036388">
    <property type="entry name" value="WH-like_DNA-bd_sf"/>
</dbReference>
<dbReference type="PROSITE" id="PS01063">
    <property type="entry name" value="SIGMA70_ECF"/>
    <property type="match status" value="1"/>
</dbReference>
<keyword evidence="2 6" id="KW-0805">Transcription regulation</keyword>
<evidence type="ECO:0000256" key="4">
    <source>
        <dbReference type="ARBA" id="ARBA00023125"/>
    </source>
</evidence>
<dbReference type="InterPro" id="IPR013249">
    <property type="entry name" value="RNA_pol_sigma70_r4_t2"/>
</dbReference>
<evidence type="ECO:0000259" key="7">
    <source>
        <dbReference type="Pfam" id="PF04542"/>
    </source>
</evidence>
<feature type="domain" description="RNA polymerase sigma factor 70 region 4 type 2" evidence="8">
    <location>
        <begin position="125"/>
        <end position="177"/>
    </location>
</feature>
<evidence type="ECO:0000256" key="6">
    <source>
        <dbReference type="RuleBase" id="RU000716"/>
    </source>
</evidence>
<dbReference type="CDD" id="cd06171">
    <property type="entry name" value="Sigma70_r4"/>
    <property type="match status" value="1"/>
</dbReference>
<dbReference type="PANTHER" id="PTHR43133:SF25">
    <property type="entry name" value="RNA POLYMERASE SIGMA FACTOR RFAY-RELATED"/>
    <property type="match status" value="1"/>
</dbReference>
<evidence type="ECO:0000256" key="5">
    <source>
        <dbReference type="ARBA" id="ARBA00023163"/>
    </source>
</evidence>
<dbReference type="InterPro" id="IPR013324">
    <property type="entry name" value="RNA_pol_sigma_r3/r4-like"/>
</dbReference>
<keyword evidence="3 6" id="KW-0731">Sigma factor</keyword>
<dbReference type="GO" id="GO:0003677">
    <property type="term" value="F:DNA binding"/>
    <property type="evidence" value="ECO:0007669"/>
    <property type="project" value="UniProtKB-KW"/>
</dbReference>
<dbReference type="NCBIfam" id="TIGR02937">
    <property type="entry name" value="sigma70-ECF"/>
    <property type="match status" value="1"/>
</dbReference>
<feature type="domain" description="RNA polymerase sigma-70 region 2" evidence="7">
    <location>
        <begin position="22"/>
        <end position="83"/>
    </location>
</feature>
<evidence type="ECO:0000256" key="1">
    <source>
        <dbReference type="ARBA" id="ARBA00010641"/>
    </source>
</evidence>
<dbReference type="EMBL" id="VDUZ01000038">
    <property type="protein sequence ID" value="TXL71863.1"/>
    <property type="molecule type" value="Genomic_DNA"/>
</dbReference>
<protein>
    <recommendedName>
        <fullName evidence="6">RNA polymerase sigma factor</fullName>
    </recommendedName>
</protein>
<evidence type="ECO:0000256" key="2">
    <source>
        <dbReference type="ARBA" id="ARBA00023015"/>
    </source>
</evidence>
<dbReference type="Gene3D" id="1.10.10.10">
    <property type="entry name" value="Winged helix-like DNA-binding domain superfamily/Winged helix DNA-binding domain"/>
    <property type="match status" value="1"/>
</dbReference>
<keyword evidence="10" id="KW-1185">Reference proteome</keyword>